<organism evidence="2 3">
    <name type="scientific">Rhodococcus qingshengii</name>
    <dbReference type="NCBI Taxonomy" id="334542"/>
    <lineage>
        <taxon>Bacteria</taxon>
        <taxon>Bacillati</taxon>
        <taxon>Actinomycetota</taxon>
        <taxon>Actinomycetes</taxon>
        <taxon>Mycobacteriales</taxon>
        <taxon>Nocardiaceae</taxon>
        <taxon>Rhodococcus</taxon>
        <taxon>Rhodococcus erythropolis group</taxon>
    </lineage>
</organism>
<reference evidence="2" key="1">
    <citation type="submission" date="2023-02" db="EMBL/GenBank/DDBJ databases">
        <title>A novel hydrolase synthesized by Rhodococcus erythropolis HQ is responsible for the detoxification of Zearalenone.</title>
        <authorList>
            <person name="Hu J."/>
            <person name="Xu J."/>
        </authorList>
    </citation>
    <scope>NUCLEOTIDE SEQUENCE</scope>
    <source>
        <strain evidence="2">HQ</strain>
    </source>
</reference>
<feature type="region of interest" description="Disordered" evidence="1">
    <location>
        <begin position="1"/>
        <end position="22"/>
    </location>
</feature>
<sequence length="71" mass="7710">MITIDEAKEASRNYTAEPKEPGAGYAKCAVCQNNAGHHVRVLGPLVPFCTNHLPPHTKDEFGTYLLDEGGK</sequence>
<accession>A0AAW6LUI5</accession>
<dbReference type="EMBL" id="JARDXE010000023">
    <property type="protein sequence ID" value="MDE8649045.1"/>
    <property type="molecule type" value="Genomic_DNA"/>
</dbReference>
<evidence type="ECO:0000256" key="1">
    <source>
        <dbReference type="SAM" id="MobiDB-lite"/>
    </source>
</evidence>
<name>A0AAW6LUI5_RHOSG</name>
<protein>
    <submittedName>
        <fullName evidence="2">Uncharacterized protein</fullName>
    </submittedName>
</protein>
<feature type="compositionally biased region" description="Basic and acidic residues" evidence="1">
    <location>
        <begin position="1"/>
        <end position="11"/>
    </location>
</feature>
<dbReference type="Proteomes" id="UP001217325">
    <property type="component" value="Unassembled WGS sequence"/>
</dbReference>
<dbReference type="RefSeq" id="WP_206492498.1">
    <property type="nucleotide sequence ID" value="NZ_JARDXE010000023.1"/>
</dbReference>
<dbReference type="AlphaFoldDB" id="A0AAW6LUI5"/>
<gene>
    <name evidence="2" type="ORF">PXH69_29145</name>
</gene>
<comment type="caution">
    <text evidence="2">The sequence shown here is derived from an EMBL/GenBank/DDBJ whole genome shotgun (WGS) entry which is preliminary data.</text>
</comment>
<proteinExistence type="predicted"/>
<evidence type="ECO:0000313" key="2">
    <source>
        <dbReference type="EMBL" id="MDE8649045.1"/>
    </source>
</evidence>
<evidence type="ECO:0000313" key="3">
    <source>
        <dbReference type="Proteomes" id="UP001217325"/>
    </source>
</evidence>